<reference evidence="2 3" key="1">
    <citation type="submission" date="2021-06" db="EMBL/GenBank/DDBJ databases">
        <title>A haploid diamondback moth (Plutella xylostella L.) genome assembly resolves 31 chromosomes and identifies a diamide resistance mutation.</title>
        <authorList>
            <person name="Ward C.M."/>
            <person name="Perry K.D."/>
            <person name="Baker G."/>
            <person name="Powis K."/>
            <person name="Heckel D.G."/>
            <person name="Baxter S.W."/>
        </authorList>
    </citation>
    <scope>NUCLEOTIDE SEQUENCE [LARGE SCALE GENOMIC DNA]</scope>
    <source>
        <strain evidence="2 3">LV</strain>
        <tissue evidence="2">Single pupa</tissue>
    </source>
</reference>
<organism evidence="2 3">
    <name type="scientific">Plutella xylostella</name>
    <name type="common">Diamondback moth</name>
    <name type="synonym">Plutella maculipennis</name>
    <dbReference type="NCBI Taxonomy" id="51655"/>
    <lineage>
        <taxon>Eukaryota</taxon>
        <taxon>Metazoa</taxon>
        <taxon>Ecdysozoa</taxon>
        <taxon>Arthropoda</taxon>
        <taxon>Hexapoda</taxon>
        <taxon>Insecta</taxon>
        <taxon>Pterygota</taxon>
        <taxon>Neoptera</taxon>
        <taxon>Endopterygota</taxon>
        <taxon>Lepidoptera</taxon>
        <taxon>Glossata</taxon>
        <taxon>Ditrysia</taxon>
        <taxon>Yponomeutoidea</taxon>
        <taxon>Plutellidae</taxon>
        <taxon>Plutella</taxon>
    </lineage>
</organism>
<feature type="region of interest" description="Disordered" evidence="1">
    <location>
        <begin position="106"/>
        <end position="148"/>
    </location>
</feature>
<gene>
    <name evidence="2" type="ORF">JYU34_007203</name>
</gene>
<keyword evidence="3" id="KW-1185">Reference proteome</keyword>
<evidence type="ECO:0000313" key="2">
    <source>
        <dbReference type="EMBL" id="KAG7307069.1"/>
    </source>
</evidence>
<evidence type="ECO:0000313" key="3">
    <source>
        <dbReference type="Proteomes" id="UP000823941"/>
    </source>
</evidence>
<protein>
    <submittedName>
        <fullName evidence="2">Uncharacterized protein</fullName>
    </submittedName>
</protein>
<dbReference type="Proteomes" id="UP000823941">
    <property type="component" value="Chromosome 10"/>
</dbReference>
<evidence type="ECO:0000256" key="1">
    <source>
        <dbReference type="SAM" id="MobiDB-lite"/>
    </source>
</evidence>
<dbReference type="EMBL" id="JAHIBW010000010">
    <property type="protein sequence ID" value="KAG7307069.1"/>
    <property type="molecule type" value="Genomic_DNA"/>
</dbReference>
<accession>A0ABQ7QPV1</accession>
<comment type="caution">
    <text evidence="2">The sequence shown here is derived from an EMBL/GenBank/DDBJ whole genome shotgun (WGS) entry which is preliminary data.</text>
</comment>
<name>A0ABQ7QPV1_PLUXY</name>
<sequence>MAYSALRVSTHAISQRNGVSECLRLLTHHGAAHKGTSTVERSPPSPERVDGDPALTWRWRTLRNHSLIISTTVKLLAATLRLHAGRRTPRGGGARRQVARHGLQQDAINQSHEMRLFSRSSPPPAPPRPAAPLLSHNGTPVQGEGGPA</sequence>
<feature type="compositionally biased region" description="Pro residues" evidence="1">
    <location>
        <begin position="121"/>
        <end position="130"/>
    </location>
</feature>
<proteinExistence type="predicted"/>